<dbReference type="NCBIfam" id="TIGR01990">
    <property type="entry name" value="bPGM"/>
    <property type="match status" value="1"/>
</dbReference>
<dbReference type="InterPro" id="IPR010976">
    <property type="entry name" value="B-phosphoglucomutase_hydrolase"/>
</dbReference>
<dbReference type="Gene3D" id="1.50.10.10">
    <property type="match status" value="1"/>
</dbReference>
<reference evidence="4 5" key="1">
    <citation type="submission" date="2024-09" db="EMBL/GenBank/DDBJ databases">
        <title>Floridaenema gen nov. (Aerosakkonemataceae, Aerosakkonematales ord. nov., Cyanobacteria) from benthic tropical and subtropical fresh waters, with the description of four new species.</title>
        <authorList>
            <person name="Moretto J.A."/>
            <person name="Berthold D.E."/>
            <person name="Lefler F.W."/>
            <person name="Huang I.-S."/>
            <person name="Laughinghouse H. IV."/>
        </authorList>
    </citation>
    <scope>NUCLEOTIDE SEQUENCE [LARGE SCALE GENOMIC DNA]</scope>
    <source>
        <strain evidence="4 5">BLCC-F50</strain>
    </source>
</reference>
<dbReference type="Gene3D" id="2.60.420.10">
    <property type="entry name" value="Maltose phosphorylase, domain 3"/>
    <property type="match status" value="1"/>
</dbReference>
<accession>A0ABV4XRV9</accession>
<dbReference type="CDD" id="cd02598">
    <property type="entry name" value="HAD_BPGM"/>
    <property type="match status" value="1"/>
</dbReference>
<dbReference type="GO" id="GO:0008801">
    <property type="term" value="F:beta-phosphoglucomutase activity"/>
    <property type="evidence" value="ECO:0007669"/>
    <property type="project" value="UniProtKB-EC"/>
</dbReference>
<dbReference type="PANTHER" id="PTHR11051:SF8">
    <property type="entry name" value="PROTEIN-GLUCOSYLGALACTOSYLHYDROXYLYSINE GLUCOSIDASE"/>
    <property type="match status" value="1"/>
</dbReference>
<dbReference type="SUPFAM" id="SSF56784">
    <property type="entry name" value="HAD-like"/>
    <property type="match status" value="1"/>
</dbReference>
<evidence type="ECO:0000259" key="2">
    <source>
        <dbReference type="Pfam" id="PF03632"/>
    </source>
</evidence>
<comment type="similarity">
    <text evidence="1">Belongs to the HAD-like hydrolase superfamily. CbbY/CbbZ/Gph/YieH family.</text>
</comment>
<dbReference type="InterPro" id="IPR005195">
    <property type="entry name" value="Glyco_hydro_65_M"/>
</dbReference>
<dbReference type="RefSeq" id="WP_413263655.1">
    <property type="nucleotide sequence ID" value="NZ_JBHFNR010000091.1"/>
</dbReference>
<evidence type="ECO:0000313" key="5">
    <source>
        <dbReference type="Proteomes" id="UP001576784"/>
    </source>
</evidence>
<gene>
    <name evidence="4" type="primary">pgmB</name>
    <name evidence="4" type="ORF">ACE1CI_13920</name>
</gene>
<dbReference type="SUPFAM" id="SSF74650">
    <property type="entry name" value="Galactose mutarotase-like"/>
    <property type="match status" value="1"/>
</dbReference>
<feature type="domain" description="Glycoside hydrolase family 65 N-terminal" evidence="3">
    <location>
        <begin position="22"/>
        <end position="256"/>
    </location>
</feature>
<dbReference type="InterPro" id="IPR010972">
    <property type="entry name" value="Beta-PGM"/>
</dbReference>
<dbReference type="NCBIfam" id="TIGR01509">
    <property type="entry name" value="HAD-SF-IA-v3"/>
    <property type="match status" value="1"/>
</dbReference>
<keyword evidence="5" id="KW-1185">Reference proteome</keyword>
<dbReference type="InterPro" id="IPR011013">
    <property type="entry name" value="Gal_mutarotase_sf_dom"/>
</dbReference>
<dbReference type="Gene3D" id="2.70.98.40">
    <property type="entry name" value="Glycoside hydrolase, family 65, N-terminal domain"/>
    <property type="match status" value="1"/>
</dbReference>
<dbReference type="SFLD" id="SFLDG01135">
    <property type="entry name" value="C1.5.6:_HAD__Beta-PGM__Phospha"/>
    <property type="match status" value="1"/>
</dbReference>
<dbReference type="InterPro" id="IPR023214">
    <property type="entry name" value="HAD_sf"/>
</dbReference>
<evidence type="ECO:0000259" key="3">
    <source>
        <dbReference type="Pfam" id="PF03636"/>
    </source>
</evidence>
<dbReference type="Gene3D" id="1.10.150.240">
    <property type="entry name" value="Putative phosphatase, domain 2"/>
    <property type="match status" value="1"/>
</dbReference>
<name>A0ABV4XRV9_9CYAN</name>
<dbReference type="SFLD" id="SFLDG01129">
    <property type="entry name" value="C1.5:_HAD__Beta-PGM__Phosphata"/>
    <property type="match status" value="1"/>
</dbReference>
<dbReference type="SUPFAM" id="SSF48208">
    <property type="entry name" value="Six-hairpin glycosidases"/>
    <property type="match status" value="1"/>
</dbReference>
<dbReference type="NCBIfam" id="TIGR02009">
    <property type="entry name" value="PGMB-YQAB-SF"/>
    <property type="match status" value="1"/>
</dbReference>
<keyword evidence="4" id="KW-0413">Isomerase</keyword>
<sequence length="996" mass="112720">MQTLSRPSAKPTSANTADWTVVETQFNPKQLHHQETVFTLGNGYLGTRGTFEEGYPNDRPATFIHGVYDDVAVVHTELVNCPDWLALTICFGGERFRLDQGEVLDYERRLDLNQGLLKRRVCWQSPKGHIVNLQFERFASLADRHVLAIRCLVTPVNFSGLVEVQASINGYADNQGVMHWNWLDQGIIQNNSAWLLMRSRHTNIELGMATHLSVSCENTLLRSFGCQGYPTVTTCFPAQPGKTVAIEKIVTVFTSRDCKNPAQTAQEKLKDLFYGWDSGNDCYEMLRRLHIQTWAQEWQTCDVVIEGDRQAQLAVRYNLFQILAVAPRDDDKVSIPAKTLSGFAYRGHVFWDTEIFVVPFLTFTKPELARNLLTYRYHTLAGARKKAKDAGFSGAMYAWESAATGEEVTPRWVPTPSGELIRIWCGDRELHINSDIAYAVWQYWQATEDDDWMCDYGAEIILDTANFWASCVEWNSDRICYELKNVIGPDENHEIVDNNAFTNSMVQWHLQTAISVLSWLRKEYPDWSTELEQKLNITATHLEKWADIIDKILILHNKETGLIEEFEGFFDREDINLADYEPRTRSMQAILGIEGANGRQVLKQADVLMLMYLLRDKYDRQTLQKNWDYYEPRTDHTYGSSLGPAIHAILACDLDKLDEAYTHFMRSALVDLEDVRGNANEGIHAASAGGVWQAIVFGFAGIKLTANGPVATPKLPAGWTRLKFRFQWRDRLYEFDIKPTTIKGVIFDLDGVLTNTDEYDYLAWQKLADEESLPFDLPINEALQALTRREALLLLLGDRQVSEAKFHEMMIRKNRYYLEFIQNISPANLLPGVSNLLDELQANNIKIGIGSSSKNAKEVLQRLGILDKVDAIADGNSVIKPKPAPDTFLHAAFQLNLAPSECLVIEDAEAGVTAALASGMSVIGLGSIERVGNAHLVLENLEQVNWQNLVEQISQVQKSVLPSQVACDVATETISVFHKENSRKKHWVANNISLIR</sequence>
<dbReference type="SFLD" id="SFLDS00003">
    <property type="entry name" value="Haloacid_Dehalogenase"/>
    <property type="match status" value="1"/>
</dbReference>
<evidence type="ECO:0000256" key="1">
    <source>
        <dbReference type="ARBA" id="ARBA00006171"/>
    </source>
</evidence>
<comment type="caution">
    <text evidence="4">The sequence shown here is derived from an EMBL/GenBank/DDBJ whole genome shotgun (WGS) entry which is preliminary data.</text>
</comment>
<dbReference type="InterPro" id="IPR005196">
    <property type="entry name" value="Glyco_hydro_65_N"/>
</dbReference>
<dbReference type="InterPro" id="IPR012341">
    <property type="entry name" value="6hp_glycosidase-like_sf"/>
</dbReference>
<dbReference type="Proteomes" id="UP001576784">
    <property type="component" value="Unassembled WGS sequence"/>
</dbReference>
<dbReference type="InterPro" id="IPR036412">
    <property type="entry name" value="HAD-like_sf"/>
</dbReference>
<dbReference type="Pfam" id="PF00702">
    <property type="entry name" value="Hydrolase"/>
    <property type="match status" value="1"/>
</dbReference>
<dbReference type="InterPro" id="IPR023198">
    <property type="entry name" value="PGP-like_dom2"/>
</dbReference>
<feature type="domain" description="Glycoside hydrolase family 65 central catalytic" evidence="2">
    <location>
        <begin position="316"/>
        <end position="693"/>
    </location>
</feature>
<dbReference type="InterPro" id="IPR037018">
    <property type="entry name" value="GH65_N"/>
</dbReference>
<dbReference type="Gene3D" id="3.40.50.1000">
    <property type="entry name" value="HAD superfamily/HAD-like"/>
    <property type="match status" value="1"/>
</dbReference>
<organism evidence="4 5">
    <name type="scientific">Floridaenema flaviceps BLCC-F50</name>
    <dbReference type="NCBI Taxonomy" id="3153642"/>
    <lineage>
        <taxon>Bacteria</taxon>
        <taxon>Bacillati</taxon>
        <taxon>Cyanobacteriota</taxon>
        <taxon>Cyanophyceae</taxon>
        <taxon>Oscillatoriophycideae</taxon>
        <taxon>Aerosakkonematales</taxon>
        <taxon>Aerosakkonemataceae</taxon>
        <taxon>Floridanema</taxon>
        <taxon>Floridanema flaviceps</taxon>
    </lineage>
</organism>
<protein>
    <submittedName>
        <fullName evidence="4">Beta-phosphoglucomutase</fullName>
        <ecNumber evidence="4">5.4.2.6</ecNumber>
    </submittedName>
</protein>
<dbReference type="EC" id="5.4.2.6" evidence="4"/>
<dbReference type="InterPro" id="IPR008928">
    <property type="entry name" value="6-hairpin_glycosidase_sf"/>
</dbReference>
<dbReference type="Pfam" id="PF03636">
    <property type="entry name" value="Glyco_hydro_65N"/>
    <property type="match status" value="1"/>
</dbReference>
<dbReference type="EMBL" id="JBHFNR010000091">
    <property type="protein sequence ID" value="MFB2894003.1"/>
    <property type="molecule type" value="Genomic_DNA"/>
</dbReference>
<dbReference type="InterPro" id="IPR006439">
    <property type="entry name" value="HAD-SF_hydro_IA"/>
</dbReference>
<proteinExistence type="inferred from homology"/>
<dbReference type="Pfam" id="PF03632">
    <property type="entry name" value="Glyco_hydro_65m"/>
    <property type="match status" value="1"/>
</dbReference>
<dbReference type="PANTHER" id="PTHR11051">
    <property type="entry name" value="GLYCOSYL HYDROLASE-RELATED"/>
    <property type="match status" value="1"/>
</dbReference>
<evidence type="ECO:0000313" key="4">
    <source>
        <dbReference type="EMBL" id="MFB2894003.1"/>
    </source>
</evidence>